<dbReference type="EMBL" id="QLNI01000031">
    <property type="protein sequence ID" value="RAM01138.1"/>
    <property type="molecule type" value="Genomic_DNA"/>
</dbReference>
<evidence type="ECO:0000259" key="2">
    <source>
        <dbReference type="Pfam" id="PF01558"/>
    </source>
</evidence>
<feature type="domain" description="Pyruvate flavodoxin/ferredoxin oxidoreductase pyrimidine binding" evidence="3">
    <location>
        <begin position="203"/>
        <end position="439"/>
    </location>
</feature>
<dbReference type="GO" id="GO:0006979">
    <property type="term" value="P:response to oxidative stress"/>
    <property type="evidence" value="ECO:0007669"/>
    <property type="project" value="TreeGrafter"/>
</dbReference>
<evidence type="ECO:0000313" key="6">
    <source>
        <dbReference type="Proteomes" id="UP000248798"/>
    </source>
</evidence>
<evidence type="ECO:0000256" key="1">
    <source>
        <dbReference type="ARBA" id="ARBA00023002"/>
    </source>
</evidence>
<evidence type="ECO:0000313" key="7">
    <source>
        <dbReference type="Proteomes" id="UP000293902"/>
    </source>
</evidence>
<evidence type="ECO:0000313" key="5">
    <source>
        <dbReference type="EMBL" id="RAM01138.1"/>
    </source>
</evidence>
<dbReference type="PANTHER" id="PTHR32154">
    <property type="entry name" value="PYRUVATE-FLAVODOXIN OXIDOREDUCTASE-RELATED"/>
    <property type="match status" value="1"/>
</dbReference>
<dbReference type="GO" id="GO:0016903">
    <property type="term" value="F:oxidoreductase activity, acting on the aldehyde or oxo group of donors"/>
    <property type="evidence" value="ECO:0007669"/>
    <property type="project" value="InterPro"/>
</dbReference>
<dbReference type="Gene3D" id="3.40.50.920">
    <property type="match status" value="1"/>
</dbReference>
<dbReference type="SUPFAM" id="SSF52922">
    <property type="entry name" value="TK C-terminal domain-like"/>
    <property type="match status" value="1"/>
</dbReference>
<dbReference type="InterPro" id="IPR002869">
    <property type="entry name" value="Pyrv_flavodox_OxRed_cen"/>
</dbReference>
<dbReference type="InterPro" id="IPR022367">
    <property type="entry name" value="2-oxoacid/accept_OxRdtase_asu"/>
</dbReference>
<dbReference type="InterPro" id="IPR050722">
    <property type="entry name" value="Pyruvate:ferred/Flavod_OxRd"/>
</dbReference>
<feature type="domain" description="Pyruvate/ketoisovalerate oxidoreductase catalytic" evidence="2">
    <location>
        <begin position="13"/>
        <end position="171"/>
    </location>
</feature>
<dbReference type="Proteomes" id="UP000293902">
    <property type="component" value="Chromosome"/>
</dbReference>
<dbReference type="SUPFAM" id="SSF53323">
    <property type="entry name" value="Pyruvate-ferredoxin oxidoreductase, PFOR, domain III"/>
    <property type="match status" value="1"/>
</dbReference>
<dbReference type="InterPro" id="IPR019752">
    <property type="entry name" value="Pyrv/ketoisovalerate_OxRed_cat"/>
</dbReference>
<organism evidence="5 6">
    <name type="scientific">Desulfobacter hydrogenophilus</name>
    <dbReference type="NCBI Taxonomy" id="2291"/>
    <lineage>
        <taxon>Bacteria</taxon>
        <taxon>Pseudomonadati</taxon>
        <taxon>Thermodesulfobacteriota</taxon>
        <taxon>Desulfobacteria</taxon>
        <taxon>Desulfobacterales</taxon>
        <taxon>Desulfobacteraceae</taxon>
        <taxon>Desulfobacter</taxon>
    </lineage>
</organism>
<keyword evidence="1" id="KW-0560">Oxidoreductase</keyword>
<dbReference type="Gene3D" id="3.40.920.10">
    <property type="entry name" value="Pyruvate-ferredoxin oxidoreductase, PFOR, domain III"/>
    <property type="match status" value="1"/>
</dbReference>
<dbReference type="Pfam" id="PF01855">
    <property type="entry name" value="POR_N"/>
    <property type="match status" value="1"/>
</dbReference>
<dbReference type="CDD" id="cd07034">
    <property type="entry name" value="TPP_PYR_PFOR_IOR-alpha_like"/>
    <property type="match status" value="1"/>
</dbReference>
<accession>A0A328F952</accession>
<dbReference type="EMBL" id="CP036313">
    <property type="protein sequence ID" value="QBH13637.1"/>
    <property type="molecule type" value="Genomic_DNA"/>
</dbReference>
<dbReference type="PANTHER" id="PTHR32154:SF20">
    <property type="entry name" value="2-OXOGLUTARATE OXIDOREDUCTASE SUBUNIT KORA"/>
    <property type="match status" value="1"/>
</dbReference>
<dbReference type="InterPro" id="IPR002880">
    <property type="entry name" value="Pyrv_Fd/Flavodoxin_OxRdtase_N"/>
</dbReference>
<sequence length="566" mass="60911">MKTDVTLKIAGAAGQGIQTIGDLLSEVCHQSGLFTFSVDDFESRVRGGHNFNLLRLSDKELTAPGNRLDILVCINTNAYELHKDELRSSGIAIINADEPGIKDKTRFEIPLKKLAEEAGNKITANSVAAGAVLAILGAPLSLLADVLKKQFAAKGEKIVALNVAAAKKGFDAAKGLSQDTGFNWEVKKSNNVVLSGATAAGLGALAADCRFFPFYPMSPATGVISSVIPYSKKLPVVVEQAEDEIAAVMMAIGASFAGVRAMTATSGGGFCLMTEGLGLAGMTETPLVIVNAQRPGPATGLPTRTGQADLLFSVHASQDEFPRFIFAPGTPVETYETMKRAFHLAEKYQVPAIVLLDQFLANSRVTEVNTLSVDPDIERFYEQNNSGSEDDPYLRYALAQDGISPQRIPCSGPGLVRVTGNEHDPEGHISENAENKMAMTKKRAAKLPAMIKEMEAPFLVNPTAPVFLVGWGSTRGSILEAVDRLGAQGIEIGAAVFKDLWPMDRKMIREMLDGKKLIMVEQNESGQLARLLSQEVGIASFDTIFKYDGRPFFPDYIVQKAKELVK</sequence>
<dbReference type="RefSeq" id="WP_111958152.1">
    <property type="nucleotide sequence ID" value="NZ_CP036313.1"/>
</dbReference>
<dbReference type="OrthoDB" id="9794954at2"/>
<evidence type="ECO:0000259" key="3">
    <source>
        <dbReference type="Pfam" id="PF01855"/>
    </source>
</evidence>
<reference evidence="4 7" key="2">
    <citation type="submission" date="2019-02" db="EMBL/GenBank/DDBJ databases">
        <title>Complete genome sequence of Desulfobacter hydrogenophilus AcRS1.</title>
        <authorList>
            <person name="Marietou A."/>
            <person name="Lund M.B."/>
            <person name="Marshall I.P.G."/>
            <person name="Schreiber L."/>
            <person name="Jorgensen B."/>
        </authorList>
    </citation>
    <scope>NUCLEOTIDE SEQUENCE [LARGE SCALE GENOMIC DNA]</scope>
    <source>
        <strain evidence="4 7">AcRS1</strain>
    </source>
</reference>
<gene>
    <name evidence="5" type="ORF">DO021_15105</name>
    <name evidence="4" type="ORF">EYB58_12300</name>
</gene>
<dbReference type="Gene3D" id="3.40.50.970">
    <property type="match status" value="1"/>
</dbReference>
<proteinExistence type="predicted"/>
<keyword evidence="7" id="KW-1185">Reference proteome</keyword>
<dbReference type="Proteomes" id="UP000248798">
    <property type="component" value="Unassembled WGS sequence"/>
</dbReference>
<dbReference type="NCBIfam" id="TIGR03710">
    <property type="entry name" value="OAFO_sf"/>
    <property type="match status" value="1"/>
</dbReference>
<dbReference type="InterPro" id="IPR029061">
    <property type="entry name" value="THDP-binding"/>
</dbReference>
<dbReference type="SUPFAM" id="SSF52518">
    <property type="entry name" value="Thiamin diphosphate-binding fold (THDP-binding)"/>
    <property type="match status" value="1"/>
</dbReference>
<dbReference type="Pfam" id="PF01558">
    <property type="entry name" value="POR"/>
    <property type="match status" value="1"/>
</dbReference>
<name>A0A328F952_9BACT</name>
<dbReference type="FunFam" id="3.40.50.970:FF:000022">
    <property type="entry name" value="2-oxoglutarate ferredoxin oxidoreductase alpha subunit"/>
    <property type="match status" value="1"/>
</dbReference>
<reference evidence="5 6" key="1">
    <citation type="submission" date="2018-06" db="EMBL/GenBank/DDBJ databases">
        <title>Complete Genome Sequence of Desulfobacter hydrogenophilus (DSM3380).</title>
        <authorList>
            <person name="Marietou A."/>
            <person name="Schreiber L."/>
            <person name="Marshall I."/>
            <person name="Jorgensen B."/>
        </authorList>
    </citation>
    <scope>NUCLEOTIDE SEQUENCE [LARGE SCALE GENOMIC DNA]</scope>
    <source>
        <strain evidence="5 6">DSM 3380</strain>
    </source>
</reference>
<dbReference type="InterPro" id="IPR009014">
    <property type="entry name" value="Transketo_C/PFOR_II"/>
</dbReference>
<dbReference type="AlphaFoldDB" id="A0A328F952"/>
<evidence type="ECO:0000313" key="4">
    <source>
        <dbReference type="EMBL" id="QBH13637.1"/>
    </source>
</evidence>
<protein>
    <submittedName>
        <fullName evidence="5">2-oxoacid:acceptor oxidoreductase subunit alpha</fullName>
    </submittedName>
</protein>